<evidence type="ECO:0000313" key="2">
    <source>
        <dbReference type="Proteomes" id="UP000016638"/>
    </source>
</evidence>
<evidence type="ECO:0000313" key="1">
    <source>
        <dbReference type="EMBL" id="ERL08776.1"/>
    </source>
</evidence>
<protein>
    <submittedName>
        <fullName evidence="1">Uncharacterized protein</fullName>
    </submittedName>
</protein>
<sequence>MRQDVASAAAGAGHSSVARWGMFPLPASSLGICCSQRKEGRRQGCHPTVCQCVHGIFS</sequence>
<dbReference type="AlphaFoldDB" id="U2V850"/>
<dbReference type="Proteomes" id="UP000016638">
    <property type="component" value="Unassembled WGS sequence"/>
</dbReference>
<organism evidence="1 2">
    <name type="scientific">Olsenella profusa F0195</name>
    <dbReference type="NCBI Taxonomy" id="1125712"/>
    <lineage>
        <taxon>Bacteria</taxon>
        <taxon>Bacillati</taxon>
        <taxon>Actinomycetota</taxon>
        <taxon>Coriobacteriia</taxon>
        <taxon>Coriobacteriales</taxon>
        <taxon>Atopobiaceae</taxon>
        <taxon>Olsenella</taxon>
    </lineage>
</organism>
<proteinExistence type="predicted"/>
<gene>
    <name evidence="1" type="ORF">HMPREF1316_0436</name>
</gene>
<accession>U2V850</accession>
<comment type="caution">
    <text evidence="1">The sequence shown here is derived from an EMBL/GenBank/DDBJ whole genome shotgun (WGS) entry which is preliminary data.</text>
</comment>
<dbReference type="STRING" id="1125712.HMPREF1316_0436"/>
<keyword evidence="2" id="KW-1185">Reference proteome</keyword>
<name>U2V850_9ACTN</name>
<dbReference type="EMBL" id="AWEZ01000043">
    <property type="protein sequence ID" value="ERL08776.1"/>
    <property type="molecule type" value="Genomic_DNA"/>
</dbReference>
<reference evidence="1 2" key="1">
    <citation type="submission" date="2013-08" db="EMBL/GenBank/DDBJ databases">
        <authorList>
            <person name="Durkin A.S."/>
            <person name="Haft D.R."/>
            <person name="McCorrison J."/>
            <person name="Torralba M."/>
            <person name="Gillis M."/>
            <person name="Haft D.H."/>
            <person name="Methe B."/>
            <person name="Sutton G."/>
            <person name="Nelson K.E."/>
        </authorList>
    </citation>
    <scope>NUCLEOTIDE SEQUENCE [LARGE SCALE GENOMIC DNA]</scope>
    <source>
        <strain evidence="1 2">F0195</strain>
    </source>
</reference>